<feature type="compositionally biased region" description="Polar residues" evidence="2">
    <location>
        <begin position="23"/>
        <end position="32"/>
    </location>
</feature>
<evidence type="ECO:0000259" key="3">
    <source>
        <dbReference type="PROSITE" id="PS50157"/>
    </source>
</evidence>
<evidence type="ECO:0000313" key="4">
    <source>
        <dbReference type="EMBL" id="CAL8141609.1"/>
    </source>
</evidence>
<dbReference type="InterPro" id="IPR013087">
    <property type="entry name" value="Znf_C2H2_type"/>
</dbReference>
<evidence type="ECO:0000256" key="1">
    <source>
        <dbReference type="PROSITE-ProRule" id="PRU00042"/>
    </source>
</evidence>
<dbReference type="Proteomes" id="UP001642540">
    <property type="component" value="Unassembled WGS sequence"/>
</dbReference>
<feature type="domain" description="C2H2-type" evidence="3">
    <location>
        <begin position="44"/>
        <end position="72"/>
    </location>
</feature>
<keyword evidence="1" id="KW-0479">Metal-binding</keyword>
<feature type="region of interest" description="Disordered" evidence="2">
    <location>
        <begin position="1"/>
        <end position="32"/>
    </location>
</feature>
<keyword evidence="1" id="KW-0863">Zinc-finger</keyword>
<dbReference type="PROSITE" id="PS50157">
    <property type="entry name" value="ZINC_FINGER_C2H2_2"/>
    <property type="match status" value="1"/>
</dbReference>
<reference evidence="4 5" key="1">
    <citation type="submission" date="2024-08" db="EMBL/GenBank/DDBJ databases">
        <authorList>
            <person name="Cucini C."/>
            <person name="Frati F."/>
        </authorList>
    </citation>
    <scope>NUCLEOTIDE SEQUENCE [LARGE SCALE GENOMIC DNA]</scope>
</reference>
<evidence type="ECO:0000313" key="5">
    <source>
        <dbReference type="Proteomes" id="UP001642540"/>
    </source>
</evidence>
<gene>
    <name evidence="4" type="ORF">ODALV1_LOCUS28797</name>
</gene>
<keyword evidence="5" id="KW-1185">Reference proteome</keyword>
<evidence type="ECO:0000256" key="2">
    <source>
        <dbReference type="SAM" id="MobiDB-lite"/>
    </source>
</evidence>
<dbReference type="InterPro" id="IPR036236">
    <property type="entry name" value="Znf_C2H2_sf"/>
</dbReference>
<dbReference type="EMBL" id="CAXLJM020000147">
    <property type="protein sequence ID" value="CAL8141609.1"/>
    <property type="molecule type" value="Genomic_DNA"/>
</dbReference>
<organism evidence="4 5">
    <name type="scientific">Orchesella dallaii</name>
    <dbReference type="NCBI Taxonomy" id="48710"/>
    <lineage>
        <taxon>Eukaryota</taxon>
        <taxon>Metazoa</taxon>
        <taxon>Ecdysozoa</taxon>
        <taxon>Arthropoda</taxon>
        <taxon>Hexapoda</taxon>
        <taxon>Collembola</taxon>
        <taxon>Entomobryomorpha</taxon>
        <taxon>Entomobryoidea</taxon>
        <taxon>Orchesellidae</taxon>
        <taxon>Orchesellinae</taxon>
        <taxon>Orchesella</taxon>
    </lineage>
</organism>
<protein>
    <recommendedName>
        <fullName evidence="3">C2H2-type domain-containing protein</fullName>
    </recommendedName>
</protein>
<accession>A0ABP1S2F9</accession>
<keyword evidence="1" id="KW-0862">Zinc</keyword>
<sequence>MAHKQNSKKVDETRSKNLDRPSQDNGEISNTAIKVDSTYLKPSYICDHCKRGFYTTSLFIYHVSIAHKRPRAIANRTSSKNALMLQE</sequence>
<dbReference type="PROSITE" id="PS00028">
    <property type="entry name" value="ZINC_FINGER_C2H2_1"/>
    <property type="match status" value="1"/>
</dbReference>
<comment type="caution">
    <text evidence="4">The sequence shown here is derived from an EMBL/GenBank/DDBJ whole genome shotgun (WGS) entry which is preliminary data.</text>
</comment>
<proteinExistence type="predicted"/>
<name>A0ABP1S2F9_9HEXA</name>
<feature type="compositionally biased region" description="Basic and acidic residues" evidence="2">
    <location>
        <begin position="8"/>
        <end position="22"/>
    </location>
</feature>
<dbReference type="SUPFAM" id="SSF57667">
    <property type="entry name" value="beta-beta-alpha zinc fingers"/>
    <property type="match status" value="1"/>
</dbReference>